<dbReference type="Gene3D" id="3.40.50.1820">
    <property type="entry name" value="alpha/beta hydrolase"/>
    <property type="match status" value="1"/>
</dbReference>
<dbReference type="InterPro" id="IPR013094">
    <property type="entry name" value="AB_hydrolase_3"/>
</dbReference>
<proteinExistence type="predicted"/>
<accession>A0A6L7ADS4</accession>
<name>A0A6L7ADS4_LEULA</name>
<sequence length="349" mass="37970">MTQFNTQIDQTNGVVIKLVPDTQTGGVLDPKARAELVAAQTQTVDQQDMTPPDIATLRAAMGWPAAQDIATHELTVVDTTTAYGVPLRTYVKTRLVDQTLPVIFFYHGGGFFGGSLDNVDKPARALADLGDIRVVSVDWALAPEHPYPEGFLEAYQTIAWTLNQSGWPIDTTRVSVLGDSAGGGFVYSLGLLDRALGVNAITKMIAFYPVTYQAHDPRLAAWLSDVRRYPIAVADEALLLPYLQGFFAGEGLIDKIYIRESDATSVYLSPLLADTVALAQLPSSLTVIGEYDPLRFQGEAFIQKVRASGGQATYLRYNGMTHAFMDKVGDFAQAEDALREAVAFAVKKE</sequence>
<dbReference type="RefSeq" id="WP_029510064.1">
    <property type="nucleotide sequence ID" value="NZ_DAITWI010000006.1"/>
</dbReference>
<feature type="domain" description="Alpha/beta hydrolase fold-3" evidence="2">
    <location>
        <begin position="103"/>
        <end position="325"/>
    </location>
</feature>
<comment type="caution">
    <text evidence="3">The sequence shown here is derived from an EMBL/GenBank/DDBJ whole genome shotgun (WGS) entry which is preliminary data.</text>
</comment>
<dbReference type="Pfam" id="PF07859">
    <property type="entry name" value="Abhydrolase_3"/>
    <property type="match status" value="1"/>
</dbReference>
<dbReference type="GO" id="GO:0016787">
    <property type="term" value="F:hydrolase activity"/>
    <property type="evidence" value="ECO:0007669"/>
    <property type="project" value="UniProtKB-KW"/>
</dbReference>
<dbReference type="AlphaFoldDB" id="A0A6L7ADS4"/>
<dbReference type="SUPFAM" id="SSF53474">
    <property type="entry name" value="alpha/beta-Hydrolases"/>
    <property type="match status" value="1"/>
</dbReference>
<gene>
    <name evidence="3" type="ORF">GQS40_13760</name>
</gene>
<organism evidence="3 4">
    <name type="scientific">Leuconostoc lactis</name>
    <dbReference type="NCBI Taxonomy" id="1246"/>
    <lineage>
        <taxon>Bacteria</taxon>
        <taxon>Bacillati</taxon>
        <taxon>Bacillota</taxon>
        <taxon>Bacilli</taxon>
        <taxon>Lactobacillales</taxon>
        <taxon>Lactobacillaceae</taxon>
        <taxon>Leuconostoc</taxon>
    </lineage>
</organism>
<dbReference type="EMBL" id="WSZI01000021">
    <property type="protein sequence ID" value="MWN21822.1"/>
    <property type="molecule type" value="Genomic_DNA"/>
</dbReference>
<protein>
    <submittedName>
        <fullName evidence="3">Alpha/beta hydrolase fold domain-containing protein</fullName>
    </submittedName>
</protein>
<dbReference type="PANTHER" id="PTHR48081:SF8">
    <property type="entry name" value="ALPHA_BETA HYDROLASE FOLD-3 DOMAIN-CONTAINING PROTEIN-RELATED"/>
    <property type="match status" value="1"/>
</dbReference>
<evidence type="ECO:0000313" key="3">
    <source>
        <dbReference type="EMBL" id="MWN21822.1"/>
    </source>
</evidence>
<dbReference type="Proteomes" id="UP000478636">
    <property type="component" value="Unassembled WGS sequence"/>
</dbReference>
<reference evidence="3 4" key="1">
    <citation type="submission" date="2019-12" db="EMBL/GenBank/DDBJ databases">
        <title>Complete genome sequence of Leuconostoc lactis strain AVN1 provides insights into metabolic potential.</title>
        <authorList>
            <person name="Besrour N."/>
            <person name="Najjari A."/>
            <person name="Fhoula I."/>
            <person name="Jaballah S."/>
            <person name="Klibi N."/>
            <person name="Ouzari H.I."/>
        </authorList>
    </citation>
    <scope>NUCLEOTIDE SEQUENCE [LARGE SCALE GENOMIC DNA]</scope>
    <source>
        <strain evidence="3 4">AVN1</strain>
    </source>
</reference>
<evidence type="ECO:0000256" key="1">
    <source>
        <dbReference type="ARBA" id="ARBA00022801"/>
    </source>
</evidence>
<evidence type="ECO:0000313" key="4">
    <source>
        <dbReference type="Proteomes" id="UP000478636"/>
    </source>
</evidence>
<keyword evidence="1 3" id="KW-0378">Hydrolase</keyword>
<dbReference type="PANTHER" id="PTHR48081">
    <property type="entry name" value="AB HYDROLASE SUPERFAMILY PROTEIN C4A8.06C"/>
    <property type="match status" value="1"/>
</dbReference>
<evidence type="ECO:0000259" key="2">
    <source>
        <dbReference type="Pfam" id="PF07859"/>
    </source>
</evidence>
<dbReference type="InterPro" id="IPR029058">
    <property type="entry name" value="AB_hydrolase_fold"/>
</dbReference>
<dbReference type="InterPro" id="IPR050300">
    <property type="entry name" value="GDXG_lipolytic_enzyme"/>
</dbReference>